<dbReference type="InterPro" id="IPR000644">
    <property type="entry name" value="CBS_dom"/>
</dbReference>
<dbReference type="Pfam" id="PF00571">
    <property type="entry name" value="CBS"/>
    <property type="match status" value="2"/>
</dbReference>
<dbReference type="GO" id="GO:0016836">
    <property type="term" value="F:hydro-lyase activity"/>
    <property type="evidence" value="ECO:0007669"/>
    <property type="project" value="UniProtKB-ARBA"/>
</dbReference>
<dbReference type="CDD" id="cd03449">
    <property type="entry name" value="R_hydratase"/>
    <property type="match status" value="1"/>
</dbReference>
<dbReference type="AlphaFoldDB" id="A0ABD5XY24"/>
<dbReference type="EMBL" id="JBHTAS010000001">
    <property type="protein sequence ID" value="MFC7138448.1"/>
    <property type="molecule type" value="Genomic_DNA"/>
</dbReference>
<evidence type="ECO:0000313" key="3">
    <source>
        <dbReference type="EMBL" id="MFC7138448.1"/>
    </source>
</evidence>
<dbReference type="SUPFAM" id="SSF54631">
    <property type="entry name" value="CBS-domain pair"/>
    <property type="match status" value="1"/>
</dbReference>
<protein>
    <submittedName>
        <fullName evidence="3">CBS domain-containing protein</fullName>
    </submittedName>
</protein>
<evidence type="ECO:0000313" key="4">
    <source>
        <dbReference type="Proteomes" id="UP001596432"/>
    </source>
</evidence>
<dbReference type="Proteomes" id="UP001596432">
    <property type="component" value="Unassembled WGS sequence"/>
</dbReference>
<organism evidence="3 4">
    <name type="scientific">Halosimplex aquaticum</name>
    <dbReference type="NCBI Taxonomy" id="3026162"/>
    <lineage>
        <taxon>Archaea</taxon>
        <taxon>Methanobacteriati</taxon>
        <taxon>Methanobacteriota</taxon>
        <taxon>Stenosarchaea group</taxon>
        <taxon>Halobacteria</taxon>
        <taxon>Halobacteriales</taxon>
        <taxon>Haloarculaceae</taxon>
        <taxon>Halosimplex</taxon>
    </lineage>
</organism>
<dbReference type="PANTHER" id="PTHR43437:SF3">
    <property type="entry name" value="HYDROXYACYL-THIOESTER DEHYDRATASE TYPE 2, MITOCHONDRIAL"/>
    <property type="match status" value="1"/>
</dbReference>
<feature type="domain" description="CBS" evidence="2">
    <location>
        <begin position="10"/>
        <end position="65"/>
    </location>
</feature>
<comment type="caution">
    <text evidence="3">The sequence shown here is derived from an EMBL/GenBank/DDBJ whole genome shotgun (WGS) entry which is preliminary data.</text>
</comment>
<dbReference type="InterPro" id="IPR050965">
    <property type="entry name" value="UPF0336/Enoyl-CoA_hydratase"/>
</dbReference>
<dbReference type="SMART" id="SM00116">
    <property type="entry name" value="CBS"/>
    <property type="match status" value="2"/>
</dbReference>
<dbReference type="InterPro" id="IPR029069">
    <property type="entry name" value="HotDog_dom_sf"/>
</dbReference>
<dbReference type="InterPro" id="IPR002539">
    <property type="entry name" value="MaoC-like_dom"/>
</dbReference>
<feature type="domain" description="CBS" evidence="2">
    <location>
        <begin position="74"/>
        <end position="133"/>
    </location>
</feature>
<dbReference type="Gene3D" id="3.10.129.10">
    <property type="entry name" value="Hotdog Thioesterase"/>
    <property type="match status" value="1"/>
</dbReference>
<dbReference type="Gene3D" id="3.10.580.10">
    <property type="entry name" value="CBS-domain"/>
    <property type="match status" value="1"/>
</dbReference>
<sequence>MLRPPAVTELMTPAETVDPETNALAVARTLDDPDVESVVVVEGGEVVGIVTQSDAVALLVDHRDPDALTAADVMSSPVHTVDADESIVAAAERLRTHGIGSLPVLDDEGLVGIVTAGLLSQYIPHVRRPARDAGTTEAAVRRTDRADTAYEKPDWEFEYVGHQGHIDVGDVVRFSKPLDEDEVEEFADASGDTNRLHLDDEYARGTRFGRRIVHGTLVAGVVSAALARLPGLIVYLSQEVSYLGPVDIGERVTAECEVVEEMGDDRYRLTTTVTDSDGETVIDGEAVVIADPIPETA</sequence>
<accession>A0ABD5XY24</accession>
<dbReference type="SUPFAM" id="SSF54637">
    <property type="entry name" value="Thioesterase/thiol ester dehydrase-isomerase"/>
    <property type="match status" value="1"/>
</dbReference>
<dbReference type="Pfam" id="PF01575">
    <property type="entry name" value="MaoC_dehydratas"/>
    <property type="match status" value="1"/>
</dbReference>
<proteinExistence type="predicted"/>
<dbReference type="InterPro" id="IPR046342">
    <property type="entry name" value="CBS_dom_sf"/>
</dbReference>
<dbReference type="RefSeq" id="WP_274324075.1">
    <property type="nucleotide sequence ID" value="NZ_CP118158.1"/>
</dbReference>
<gene>
    <name evidence="3" type="ORF">ACFQMA_01175</name>
</gene>
<dbReference type="PANTHER" id="PTHR43437">
    <property type="entry name" value="HYDROXYACYL-THIOESTER DEHYDRATASE TYPE 2, MITOCHONDRIAL-RELATED"/>
    <property type="match status" value="1"/>
</dbReference>
<dbReference type="PROSITE" id="PS51371">
    <property type="entry name" value="CBS"/>
    <property type="match status" value="2"/>
</dbReference>
<evidence type="ECO:0000259" key="2">
    <source>
        <dbReference type="PROSITE" id="PS51371"/>
    </source>
</evidence>
<keyword evidence="1" id="KW-0129">CBS domain</keyword>
<keyword evidence="4" id="KW-1185">Reference proteome</keyword>
<evidence type="ECO:0000256" key="1">
    <source>
        <dbReference type="PROSITE-ProRule" id="PRU00703"/>
    </source>
</evidence>
<reference evidence="3 4" key="1">
    <citation type="journal article" date="2019" name="Int. J. Syst. Evol. Microbiol.">
        <title>The Global Catalogue of Microorganisms (GCM) 10K type strain sequencing project: providing services to taxonomists for standard genome sequencing and annotation.</title>
        <authorList>
            <consortium name="The Broad Institute Genomics Platform"/>
            <consortium name="The Broad Institute Genome Sequencing Center for Infectious Disease"/>
            <person name="Wu L."/>
            <person name="Ma J."/>
        </authorList>
    </citation>
    <scope>NUCLEOTIDE SEQUENCE [LARGE SCALE GENOMIC DNA]</scope>
    <source>
        <strain evidence="3 4">XZYJT29</strain>
    </source>
</reference>
<name>A0ABD5XY24_9EURY</name>
<dbReference type="GeneID" id="78818685"/>